<dbReference type="SUPFAM" id="SSF52788">
    <property type="entry name" value="Phosphotyrosine protein phosphatases I"/>
    <property type="match status" value="1"/>
</dbReference>
<proteinExistence type="inferred from homology"/>
<evidence type="ECO:0000256" key="1">
    <source>
        <dbReference type="ARBA" id="ARBA00011063"/>
    </source>
</evidence>
<dbReference type="Pfam" id="PF01451">
    <property type="entry name" value="LMWPc"/>
    <property type="match status" value="1"/>
</dbReference>
<dbReference type="Gene3D" id="3.40.50.2300">
    <property type="match status" value="1"/>
</dbReference>
<name>A0ABU3P5D7_9FIRM</name>
<keyword evidence="3" id="KW-0904">Protein phosphatase</keyword>
<dbReference type="PANTHER" id="PTHR11717:SF31">
    <property type="entry name" value="LOW MOLECULAR WEIGHT PROTEIN-TYROSINE-PHOSPHATASE ETP-RELATED"/>
    <property type="match status" value="1"/>
</dbReference>
<keyword evidence="2" id="KW-0378">Hydrolase</keyword>
<gene>
    <name evidence="5" type="ORF">Q4T40_21120</name>
</gene>
<dbReference type="InterPro" id="IPR050438">
    <property type="entry name" value="LMW_PTPase"/>
</dbReference>
<evidence type="ECO:0000313" key="6">
    <source>
        <dbReference type="Proteomes" id="UP001254848"/>
    </source>
</evidence>
<dbReference type="CDD" id="cd16344">
    <property type="entry name" value="LMWPAP"/>
    <property type="match status" value="1"/>
</dbReference>
<dbReference type="InterPro" id="IPR023485">
    <property type="entry name" value="Ptyr_pPase"/>
</dbReference>
<sequence>MVRVLLVCTGNTCRSPMAEAMLRERVRAGDLADKVVVLSAGLAAPGEYPPSPPALAAMKRRGLDLSAHRSRQLQPELVKAADIILTMTASHKRAVVAAAPEAVGKAYTLAEYAGENGDVADPFGGSGAIYEACAAEMERLIDKIWQRIAQLAGKSDQM</sequence>
<dbReference type="PRINTS" id="PR00719">
    <property type="entry name" value="LMWPTPASE"/>
</dbReference>
<evidence type="ECO:0000259" key="4">
    <source>
        <dbReference type="SMART" id="SM00226"/>
    </source>
</evidence>
<evidence type="ECO:0000313" key="5">
    <source>
        <dbReference type="EMBL" id="MDT8903738.1"/>
    </source>
</evidence>
<evidence type="ECO:0000256" key="3">
    <source>
        <dbReference type="ARBA" id="ARBA00022912"/>
    </source>
</evidence>
<dbReference type="RefSeq" id="WP_413782184.1">
    <property type="nucleotide sequence ID" value="NZ_JAUOZS010000001.1"/>
</dbReference>
<dbReference type="EMBL" id="JAUOZS010000001">
    <property type="protein sequence ID" value="MDT8903738.1"/>
    <property type="molecule type" value="Genomic_DNA"/>
</dbReference>
<dbReference type="Proteomes" id="UP001254848">
    <property type="component" value="Unassembled WGS sequence"/>
</dbReference>
<organism evidence="5 6">
    <name type="scientific">Anaeroselena agilis</name>
    <dbReference type="NCBI Taxonomy" id="3063788"/>
    <lineage>
        <taxon>Bacteria</taxon>
        <taxon>Bacillati</taxon>
        <taxon>Bacillota</taxon>
        <taxon>Negativicutes</taxon>
        <taxon>Acetonemataceae</taxon>
        <taxon>Anaeroselena</taxon>
    </lineage>
</organism>
<dbReference type="PANTHER" id="PTHR11717">
    <property type="entry name" value="LOW MOLECULAR WEIGHT PROTEIN TYROSINE PHOSPHATASE"/>
    <property type="match status" value="1"/>
</dbReference>
<comment type="similarity">
    <text evidence="1">Belongs to the low molecular weight phosphotyrosine protein phosphatase family.</text>
</comment>
<reference evidence="5 6" key="1">
    <citation type="submission" date="2023-07" db="EMBL/GenBank/DDBJ databases">
        <title>The novel representative of Negativicutes class, Anaeroselena agilis gen. nov. sp. nov.</title>
        <authorList>
            <person name="Prokofeva M.I."/>
            <person name="Elcheninov A.G."/>
            <person name="Klyukina A."/>
            <person name="Kublanov I.V."/>
            <person name="Frolov E.N."/>
            <person name="Podosokorskaya O.A."/>
        </authorList>
    </citation>
    <scope>NUCLEOTIDE SEQUENCE [LARGE SCALE GENOMIC DNA]</scope>
    <source>
        <strain evidence="5 6">4137-cl</strain>
    </source>
</reference>
<dbReference type="InterPro" id="IPR017867">
    <property type="entry name" value="Tyr_phospatase_low_mol_wt"/>
</dbReference>
<accession>A0ABU3P5D7</accession>
<protein>
    <submittedName>
        <fullName evidence="5">Low molecular weight protein arginine phosphatase</fullName>
    </submittedName>
</protein>
<dbReference type="InterPro" id="IPR036196">
    <property type="entry name" value="Ptyr_pPase_sf"/>
</dbReference>
<keyword evidence="6" id="KW-1185">Reference proteome</keyword>
<feature type="domain" description="Phosphotyrosine protein phosphatase I" evidence="4">
    <location>
        <begin position="2"/>
        <end position="154"/>
    </location>
</feature>
<dbReference type="SMART" id="SM00226">
    <property type="entry name" value="LMWPc"/>
    <property type="match status" value="1"/>
</dbReference>
<comment type="caution">
    <text evidence="5">The sequence shown here is derived from an EMBL/GenBank/DDBJ whole genome shotgun (WGS) entry which is preliminary data.</text>
</comment>
<evidence type="ECO:0000256" key="2">
    <source>
        <dbReference type="ARBA" id="ARBA00022801"/>
    </source>
</evidence>